<evidence type="ECO:0000256" key="1">
    <source>
        <dbReference type="ARBA" id="ARBA00005384"/>
    </source>
</evidence>
<organism evidence="7 8">
    <name type="scientific">Streptomyces griseorubiginosus</name>
    <dbReference type="NCBI Taxonomy" id="67304"/>
    <lineage>
        <taxon>Bacteria</taxon>
        <taxon>Bacillati</taxon>
        <taxon>Actinomycetota</taxon>
        <taxon>Actinomycetes</taxon>
        <taxon>Kitasatosporales</taxon>
        <taxon>Streptomycetaceae</taxon>
        <taxon>Streptomyces</taxon>
    </lineage>
</organism>
<keyword evidence="4" id="KW-0238">DNA-binding</keyword>
<comment type="similarity">
    <text evidence="1">In the C-terminal section; belongs to the class-I pyridoxal-phosphate-dependent aminotransferase family.</text>
</comment>
<dbReference type="InterPro" id="IPR004839">
    <property type="entry name" value="Aminotransferase_I/II_large"/>
</dbReference>
<keyword evidence="5" id="KW-0804">Transcription</keyword>
<dbReference type="AlphaFoldDB" id="A0A101RZ13"/>
<dbReference type="Pfam" id="PF00155">
    <property type="entry name" value="Aminotran_1_2"/>
    <property type="match status" value="1"/>
</dbReference>
<dbReference type="PROSITE" id="PS50949">
    <property type="entry name" value="HTH_GNTR"/>
    <property type="match status" value="1"/>
</dbReference>
<dbReference type="EMBL" id="LMWV01000020">
    <property type="protein sequence ID" value="KUN64399.1"/>
    <property type="molecule type" value="Genomic_DNA"/>
</dbReference>
<dbReference type="Proteomes" id="UP000054375">
    <property type="component" value="Unassembled WGS sequence"/>
</dbReference>
<dbReference type="InterPro" id="IPR000524">
    <property type="entry name" value="Tscrpt_reg_HTH_GntR"/>
</dbReference>
<dbReference type="InterPro" id="IPR036390">
    <property type="entry name" value="WH_DNA-bd_sf"/>
</dbReference>
<reference evidence="7 8" key="1">
    <citation type="submission" date="2015-10" db="EMBL/GenBank/DDBJ databases">
        <title>Draft genome sequence of Streptomyces griseorubiginosus DSM 40469, type strain for the species Streptomyces griseorubiginosus.</title>
        <authorList>
            <person name="Ruckert C."/>
            <person name="Winkler A."/>
            <person name="Kalinowski J."/>
            <person name="Kampfer P."/>
            <person name="Glaeser S."/>
        </authorList>
    </citation>
    <scope>NUCLEOTIDE SEQUENCE [LARGE SCALE GENOMIC DNA]</scope>
    <source>
        <strain evidence="7 8">DSM 40469</strain>
    </source>
</reference>
<gene>
    <name evidence="7" type="ORF">AQJ54_25625</name>
</gene>
<dbReference type="InterPro" id="IPR015421">
    <property type="entry name" value="PyrdxlP-dep_Trfase_major"/>
</dbReference>
<evidence type="ECO:0000313" key="7">
    <source>
        <dbReference type="EMBL" id="KUN64399.1"/>
    </source>
</evidence>
<dbReference type="SMART" id="SM00345">
    <property type="entry name" value="HTH_GNTR"/>
    <property type="match status" value="1"/>
</dbReference>
<evidence type="ECO:0000313" key="8">
    <source>
        <dbReference type="Proteomes" id="UP000054375"/>
    </source>
</evidence>
<dbReference type="Gene3D" id="1.10.10.10">
    <property type="entry name" value="Winged helix-like DNA-binding domain superfamily/Winged helix DNA-binding domain"/>
    <property type="match status" value="1"/>
</dbReference>
<sequence>MLGGYRIEGRRAAEIAASVERAVGAGELEPGQPLPPMRELAGQLGVNPNTVAAAYRSLRERGVIETAGRRGSRVRSKPATTGREYIRVEVPEGVRDVANGNPDPALLPPLGPAFAAAAEQGDREPVLYGDATVDPELARLARGALAADGVPAGPLAVASGSLDVIERVLAAHLKPGDTVAVEDPGWGSLLDLVPALGLRVAPVGVDDEGPLAEDVRQALTAGARALIVTDRAQNPSGASVTALRARALRAVLADHPDTLLIEDDHGHGIVDLPLHPLAGVTRHWAFVRSVAKAYGPDLRLAVLTGDDITVDRVHGRHRLGPGWVSRITQRAVVNLWAEGVLDTGKVAAAYRERRDRLIEALAVRGVEAHGRSGLNVWIPVQDETGAVARLLHAGWAVAPGARFRMGAPQGIRVTVASLKAEEVTPLADAVAKAAGPAPGHAHPHPRVER</sequence>
<evidence type="ECO:0000256" key="4">
    <source>
        <dbReference type="ARBA" id="ARBA00023125"/>
    </source>
</evidence>
<dbReference type="CDD" id="cd07377">
    <property type="entry name" value="WHTH_GntR"/>
    <property type="match status" value="1"/>
</dbReference>
<feature type="domain" description="HTH gntR-type" evidence="6">
    <location>
        <begin position="9"/>
        <end position="77"/>
    </location>
</feature>
<accession>A0A101RZ13</accession>
<dbReference type="CDD" id="cd00609">
    <property type="entry name" value="AAT_like"/>
    <property type="match status" value="1"/>
</dbReference>
<proteinExistence type="inferred from homology"/>
<protein>
    <submittedName>
        <fullName evidence="7">GntR family transcriptional regulator</fullName>
    </submittedName>
</protein>
<dbReference type="Gene3D" id="3.40.640.10">
    <property type="entry name" value="Type I PLP-dependent aspartate aminotransferase-like (Major domain)"/>
    <property type="match status" value="1"/>
</dbReference>
<dbReference type="InterPro" id="IPR015424">
    <property type="entry name" value="PyrdxlP-dep_Trfase"/>
</dbReference>
<evidence type="ECO:0000256" key="3">
    <source>
        <dbReference type="ARBA" id="ARBA00023015"/>
    </source>
</evidence>
<dbReference type="PANTHER" id="PTHR46577">
    <property type="entry name" value="HTH-TYPE TRANSCRIPTIONAL REGULATORY PROTEIN GABR"/>
    <property type="match status" value="1"/>
</dbReference>
<dbReference type="GO" id="GO:0003677">
    <property type="term" value="F:DNA binding"/>
    <property type="evidence" value="ECO:0007669"/>
    <property type="project" value="UniProtKB-KW"/>
</dbReference>
<dbReference type="Pfam" id="PF00392">
    <property type="entry name" value="GntR"/>
    <property type="match status" value="1"/>
</dbReference>
<dbReference type="GO" id="GO:0030170">
    <property type="term" value="F:pyridoxal phosphate binding"/>
    <property type="evidence" value="ECO:0007669"/>
    <property type="project" value="InterPro"/>
</dbReference>
<evidence type="ECO:0000256" key="5">
    <source>
        <dbReference type="ARBA" id="ARBA00023163"/>
    </source>
</evidence>
<dbReference type="InterPro" id="IPR036388">
    <property type="entry name" value="WH-like_DNA-bd_sf"/>
</dbReference>
<dbReference type="InterPro" id="IPR051446">
    <property type="entry name" value="HTH_trans_reg/aminotransferase"/>
</dbReference>
<dbReference type="SUPFAM" id="SSF53383">
    <property type="entry name" value="PLP-dependent transferases"/>
    <property type="match status" value="1"/>
</dbReference>
<comment type="caution">
    <text evidence="7">The sequence shown here is derived from an EMBL/GenBank/DDBJ whole genome shotgun (WGS) entry which is preliminary data.</text>
</comment>
<keyword evidence="3" id="KW-0805">Transcription regulation</keyword>
<evidence type="ECO:0000256" key="2">
    <source>
        <dbReference type="ARBA" id="ARBA00022898"/>
    </source>
</evidence>
<evidence type="ECO:0000259" key="6">
    <source>
        <dbReference type="PROSITE" id="PS50949"/>
    </source>
</evidence>
<keyword evidence="8" id="KW-1185">Reference proteome</keyword>
<dbReference type="GO" id="GO:0003700">
    <property type="term" value="F:DNA-binding transcription factor activity"/>
    <property type="evidence" value="ECO:0007669"/>
    <property type="project" value="InterPro"/>
</dbReference>
<keyword evidence="2" id="KW-0663">Pyridoxal phosphate</keyword>
<dbReference type="RefSeq" id="WP_062241219.1">
    <property type="nucleotide sequence ID" value="NZ_JBPJFL010000002.1"/>
</dbReference>
<name>A0A101RZ13_9ACTN</name>
<dbReference type="SUPFAM" id="SSF46785">
    <property type="entry name" value="Winged helix' DNA-binding domain"/>
    <property type="match status" value="1"/>
</dbReference>
<dbReference type="PANTHER" id="PTHR46577:SF1">
    <property type="entry name" value="HTH-TYPE TRANSCRIPTIONAL REGULATORY PROTEIN GABR"/>
    <property type="match status" value="1"/>
</dbReference>